<reference evidence="2" key="1">
    <citation type="journal article" date="2013" name="Proc. Natl. Acad. Sci. U.S.A.">
        <title>Genome structure and metabolic features in the red seaweed Chondrus crispus shed light on evolution of the Archaeplastida.</title>
        <authorList>
            <person name="Collen J."/>
            <person name="Porcel B."/>
            <person name="Carre W."/>
            <person name="Ball S.G."/>
            <person name="Chaparro C."/>
            <person name="Tonon T."/>
            <person name="Barbeyron T."/>
            <person name="Michel G."/>
            <person name="Noel B."/>
            <person name="Valentin K."/>
            <person name="Elias M."/>
            <person name="Artiguenave F."/>
            <person name="Arun A."/>
            <person name="Aury J.M."/>
            <person name="Barbosa-Neto J.F."/>
            <person name="Bothwell J.H."/>
            <person name="Bouget F.Y."/>
            <person name="Brillet L."/>
            <person name="Cabello-Hurtado F."/>
            <person name="Capella-Gutierrez S."/>
            <person name="Charrier B."/>
            <person name="Cladiere L."/>
            <person name="Cock J.M."/>
            <person name="Coelho S.M."/>
            <person name="Colleoni C."/>
            <person name="Czjzek M."/>
            <person name="Da Silva C."/>
            <person name="Delage L."/>
            <person name="Denoeud F."/>
            <person name="Deschamps P."/>
            <person name="Dittami S.M."/>
            <person name="Gabaldon T."/>
            <person name="Gachon C.M."/>
            <person name="Groisillier A."/>
            <person name="Herve C."/>
            <person name="Jabbari K."/>
            <person name="Katinka M."/>
            <person name="Kloareg B."/>
            <person name="Kowalczyk N."/>
            <person name="Labadie K."/>
            <person name="Leblanc C."/>
            <person name="Lopez P.J."/>
            <person name="McLachlan D.H."/>
            <person name="Meslet-Cladiere L."/>
            <person name="Moustafa A."/>
            <person name="Nehr Z."/>
            <person name="Nyvall Collen P."/>
            <person name="Panaud O."/>
            <person name="Partensky F."/>
            <person name="Poulain J."/>
            <person name="Rensing S.A."/>
            <person name="Rousvoal S."/>
            <person name="Samson G."/>
            <person name="Symeonidi A."/>
            <person name="Weissenbach J."/>
            <person name="Zambounis A."/>
            <person name="Wincker P."/>
            <person name="Boyen C."/>
        </authorList>
    </citation>
    <scope>NUCLEOTIDE SEQUENCE [LARGE SCALE GENOMIC DNA]</scope>
    <source>
        <strain evidence="2">cv. Stackhouse</strain>
    </source>
</reference>
<keyword evidence="2" id="KW-1185">Reference proteome</keyword>
<dbReference type="Proteomes" id="UP000012073">
    <property type="component" value="Unassembled WGS sequence"/>
</dbReference>
<dbReference type="AlphaFoldDB" id="R7Q2Y1"/>
<dbReference type="Gramene" id="CDF32384">
    <property type="protein sequence ID" value="CDF32384"/>
    <property type="gene ID" value="CHC_T00008150001"/>
</dbReference>
<accession>R7Q2Y1</accession>
<proteinExistence type="predicted"/>
<organism evidence="1 2">
    <name type="scientific">Chondrus crispus</name>
    <name type="common">Carrageen Irish moss</name>
    <name type="synonym">Polymorpha crispa</name>
    <dbReference type="NCBI Taxonomy" id="2769"/>
    <lineage>
        <taxon>Eukaryota</taxon>
        <taxon>Rhodophyta</taxon>
        <taxon>Florideophyceae</taxon>
        <taxon>Rhodymeniophycidae</taxon>
        <taxon>Gigartinales</taxon>
        <taxon>Gigartinaceae</taxon>
        <taxon>Chondrus</taxon>
    </lineage>
</organism>
<sequence>MQASWRRFNSLFTNRKYVTWSDHIPRSKHHMNTGFGCPASPAPAVQVHTTFKKAFTFFKIIQPKPQMTTLYVSMHIGPSTFSTLVFQIDQPDSAEASPLIQLKSPPW</sequence>
<protein>
    <submittedName>
        <fullName evidence="1">Uncharacterized protein</fullName>
    </submittedName>
</protein>
<dbReference type="RefSeq" id="XP_005712049.1">
    <property type="nucleotide sequence ID" value="XM_005711992.1"/>
</dbReference>
<dbReference type="EMBL" id="HG001489">
    <property type="protein sequence ID" value="CDF32384.1"/>
    <property type="molecule type" value="Genomic_DNA"/>
</dbReference>
<gene>
    <name evidence="1" type="ORF">CHC_T00008150001</name>
</gene>
<name>R7Q2Y1_CHOCR</name>
<evidence type="ECO:0000313" key="2">
    <source>
        <dbReference type="Proteomes" id="UP000012073"/>
    </source>
</evidence>
<dbReference type="GeneID" id="17319762"/>
<evidence type="ECO:0000313" key="1">
    <source>
        <dbReference type="EMBL" id="CDF32384.1"/>
    </source>
</evidence>
<dbReference type="KEGG" id="ccp:CHC_T00008150001"/>